<keyword evidence="2" id="KW-1185">Reference proteome</keyword>
<dbReference type="PATRIC" id="fig|1232683.4.peg.2582"/>
<accession>A0A081FX50</accession>
<dbReference type="AlphaFoldDB" id="A0A081FX50"/>
<evidence type="ECO:0000313" key="1">
    <source>
        <dbReference type="EMBL" id="KEA63105.1"/>
    </source>
</evidence>
<dbReference type="STRING" id="1232683.ADIMK_2629"/>
<dbReference type="OrthoDB" id="8479070at2"/>
<dbReference type="EMBL" id="JMQN01000040">
    <property type="protein sequence ID" value="KEA63105.1"/>
    <property type="molecule type" value="Genomic_DNA"/>
</dbReference>
<dbReference type="RefSeq" id="WP_036189497.1">
    <property type="nucleotide sequence ID" value="NZ_JMQN01000040.1"/>
</dbReference>
<dbReference type="eggNOG" id="ENOG502ZV1D">
    <property type="taxonomic scope" value="Bacteria"/>
</dbReference>
<dbReference type="Proteomes" id="UP000028252">
    <property type="component" value="Unassembled WGS sequence"/>
</dbReference>
<organism evidence="1 2">
    <name type="scientific">Marinobacterium lacunae</name>
    <dbReference type="NCBI Taxonomy" id="1232683"/>
    <lineage>
        <taxon>Bacteria</taxon>
        <taxon>Pseudomonadati</taxon>
        <taxon>Pseudomonadota</taxon>
        <taxon>Gammaproteobacteria</taxon>
        <taxon>Oceanospirillales</taxon>
        <taxon>Oceanospirillaceae</taxon>
        <taxon>Marinobacterium</taxon>
    </lineage>
</organism>
<sequence>MLLNTYDDQALLFNTNFIEKTSSGGVAYRGELVVQEGEIADAQGRRKPPVSLLLGAVLLEENEQITLMVGLLNELATLEPLLEKYGKDLADNLCAMIFARNIDTPLILDALGKRFFLIPLDEGIPWNAAIDELALEKSDFKGQSAGDKLVTLYNEMKGYKAKGDQVSLEEALERTVEVKLTARGPV</sequence>
<gene>
    <name evidence="1" type="ORF">ADIMK_2629</name>
</gene>
<proteinExistence type="predicted"/>
<name>A0A081FX50_9GAMM</name>
<protein>
    <submittedName>
        <fullName evidence="1">Uncharacterized protein</fullName>
    </submittedName>
</protein>
<reference evidence="1 2" key="1">
    <citation type="submission" date="2014-04" db="EMBL/GenBank/DDBJ databases">
        <title>Marinobacterium kochiensis sp. nov., isolated from sediment sample collected from Kochi backwaters in Kerala, India.</title>
        <authorList>
            <person name="Singh A."/>
            <person name="Pinnaka A.K."/>
        </authorList>
    </citation>
    <scope>NUCLEOTIDE SEQUENCE [LARGE SCALE GENOMIC DNA]</scope>
    <source>
        <strain evidence="1 2">AK27</strain>
    </source>
</reference>
<comment type="caution">
    <text evidence="1">The sequence shown here is derived from an EMBL/GenBank/DDBJ whole genome shotgun (WGS) entry which is preliminary data.</text>
</comment>
<evidence type="ECO:0000313" key="2">
    <source>
        <dbReference type="Proteomes" id="UP000028252"/>
    </source>
</evidence>